<dbReference type="OrthoDB" id="56536at2157"/>
<dbReference type="InterPro" id="IPR000836">
    <property type="entry name" value="PRTase_dom"/>
</dbReference>
<gene>
    <name evidence="2" type="ordered locus">Ta0227</name>
</gene>
<protein>
    <recommendedName>
        <fullName evidence="1">Phosphoribosyltransferase domain-containing protein</fullName>
    </recommendedName>
</protein>
<dbReference type="InParanoid" id="Q9HLK1"/>
<proteinExistence type="predicted"/>
<dbReference type="PaxDb" id="273075-Ta0227"/>
<dbReference type="HOGENOM" id="CLU_083583_0_0_2"/>
<dbReference type="Gene3D" id="3.30.1310.20">
    <property type="entry name" value="PRTase-like"/>
    <property type="match status" value="1"/>
</dbReference>
<dbReference type="RefSeq" id="WP_010900654.1">
    <property type="nucleotide sequence ID" value="NC_002578.1"/>
</dbReference>
<feature type="domain" description="Phosphoribosyltransferase" evidence="1">
    <location>
        <begin position="9"/>
        <end position="165"/>
    </location>
</feature>
<dbReference type="Proteomes" id="UP000001024">
    <property type="component" value="Chromosome"/>
</dbReference>
<dbReference type="KEGG" id="tac:Ta0227"/>
<evidence type="ECO:0000313" key="3">
    <source>
        <dbReference type="Proteomes" id="UP000001024"/>
    </source>
</evidence>
<sequence>MFRDRTEAGRILAGKIQKPAGSCTVTGIARGGIVTARPIADILGCDLTTIIVKKIGHPEDPEFAIGAIAEGQERKPYLSPFSSGVDREAIQYAVSRLMNDIAEMRASIGKENSVFRRKWDSVLLVDDGSATGATIVAALRSIRSSVTKNVSVAVPVLSEEAYDLIRSEGVQIYYVEMPYDFEAVSEFYSDFREVTIEDLAAVLGH</sequence>
<evidence type="ECO:0000313" key="2">
    <source>
        <dbReference type="EMBL" id="CAC11372.1"/>
    </source>
</evidence>
<dbReference type="EnsemblBacteria" id="CAC11372">
    <property type="protein sequence ID" value="CAC11372"/>
    <property type="gene ID" value="CAC11372"/>
</dbReference>
<organism evidence="2 3">
    <name type="scientific">Thermoplasma acidophilum (strain ATCC 25905 / DSM 1728 / JCM 9062 / NBRC 15155 / AMRC-C165)</name>
    <dbReference type="NCBI Taxonomy" id="273075"/>
    <lineage>
        <taxon>Archaea</taxon>
        <taxon>Methanobacteriati</taxon>
        <taxon>Thermoplasmatota</taxon>
        <taxon>Thermoplasmata</taxon>
        <taxon>Thermoplasmatales</taxon>
        <taxon>Thermoplasmataceae</taxon>
        <taxon>Thermoplasma</taxon>
    </lineage>
</organism>
<name>Q9HLK1_THEAC</name>
<reference evidence="2 3" key="1">
    <citation type="journal article" date="2000" name="Nature">
        <title>The genome sequence of the thermoacidophilic scavenger Thermoplasma acidophilum.</title>
        <authorList>
            <person name="Ruepp A."/>
            <person name="Graml W."/>
            <person name="Santos-Martinez M.L."/>
            <person name="Koretke K.K."/>
            <person name="Volker C."/>
            <person name="Mewes H.W."/>
            <person name="Frishman D."/>
            <person name="Stocker S."/>
            <person name="Lupas A.N."/>
            <person name="Baumeister W."/>
        </authorList>
    </citation>
    <scope>NUCLEOTIDE SEQUENCE [LARGE SCALE GENOMIC DNA]</scope>
    <source>
        <strain evidence="3">ATCC 25905 / DSM 1728 / JCM 9062 / NBRC 15155 / AMRC-C165</strain>
    </source>
</reference>
<evidence type="ECO:0000259" key="1">
    <source>
        <dbReference type="Pfam" id="PF00156"/>
    </source>
</evidence>
<dbReference type="Pfam" id="PF00156">
    <property type="entry name" value="Pribosyltran"/>
    <property type="match status" value="1"/>
</dbReference>
<dbReference type="AlphaFoldDB" id="Q9HLK1"/>
<dbReference type="SUPFAM" id="SSF53271">
    <property type="entry name" value="PRTase-like"/>
    <property type="match status" value="1"/>
</dbReference>
<dbReference type="InterPro" id="IPR029057">
    <property type="entry name" value="PRTase-like"/>
</dbReference>
<dbReference type="STRING" id="273075.gene:9571442"/>
<dbReference type="Gene3D" id="3.40.50.2020">
    <property type="match status" value="1"/>
</dbReference>
<accession>Q9HLK1</accession>
<dbReference type="eggNOG" id="arCOG00041">
    <property type="taxonomic scope" value="Archaea"/>
</dbReference>
<dbReference type="EMBL" id="AL445063">
    <property type="protein sequence ID" value="CAC11372.1"/>
    <property type="molecule type" value="Genomic_DNA"/>
</dbReference>
<keyword evidence="3" id="KW-1185">Reference proteome</keyword>
<dbReference type="CDD" id="cd06223">
    <property type="entry name" value="PRTases_typeI"/>
    <property type="match status" value="1"/>
</dbReference>